<evidence type="ECO:0000259" key="2">
    <source>
        <dbReference type="PROSITE" id="PS50404"/>
    </source>
</evidence>
<dbReference type="PANTHER" id="PTHR43969:SF9">
    <property type="entry name" value="GLUTATHIONE S TRANSFERASE D10, ISOFORM A-RELATED"/>
    <property type="match status" value="1"/>
</dbReference>
<dbReference type="EMBL" id="CP134145">
    <property type="protein sequence ID" value="WNC73878.1"/>
    <property type="molecule type" value="Genomic_DNA"/>
</dbReference>
<dbReference type="InterPro" id="IPR004046">
    <property type="entry name" value="GST_C"/>
</dbReference>
<dbReference type="InterPro" id="IPR036249">
    <property type="entry name" value="Thioredoxin-like_sf"/>
</dbReference>
<dbReference type="SUPFAM" id="SSF47616">
    <property type="entry name" value="GST C-terminal domain-like"/>
    <property type="match status" value="1"/>
</dbReference>
<dbReference type="InterPro" id="IPR040079">
    <property type="entry name" value="Glutathione_S-Trfase"/>
</dbReference>
<dbReference type="Gene3D" id="3.40.30.10">
    <property type="entry name" value="Glutaredoxin"/>
    <property type="match status" value="1"/>
</dbReference>
<feature type="domain" description="GST C-terminal" evidence="3">
    <location>
        <begin position="86"/>
        <end position="209"/>
    </location>
</feature>
<dbReference type="InterPro" id="IPR004045">
    <property type="entry name" value="Glutathione_S-Trfase_N"/>
</dbReference>
<dbReference type="Gene3D" id="1.20.1050.10">
    <property type="match status" value="1"/>
</dbReference>
<dbReference type="SUPFAM" id="SSF52833">
    <property type="entry name" value="Thioredoxin-like"/>
    <property type="match status" value="1"/>
</dbReference>
<dbReference type="Pfam" id="PF13409">
    <property type="entry name" value="GST_N_2"/>
    <property type="match status" value="1"/>
</dbReference>
<dbReference type="Pfam" id="PF00043">
    <property type="entry name" value="GST_C"/>
    <property type="match status" value="1"/>
</dbReference>
<dbReference type="SFLD" id="SFLDS00019">
    <property type="entry name" value="Glutathione_Transferase_(cytos"/>
    <property type="match status" value="1"/>
</dbReference>
<dbReference type="PROSITE" id="PS50405">
    <property type="entry name" value="GST_CTER"/>
    <property type="match status" value="1"/>
</dbReference>
<dbReference type="RefSeq" id="WP_348392988.1">
    <property type="nucleotide sequence ID" value="NZ_CP134145.1"/>
</dbReference>
<evidence type="ECO:0000313" key="4">
    <source>
        <dbReference type="EMBL" id="WNC73878.1"/>
    </source>
</evidence>
<proteinExistence type="predicted"/>
<dbReference type="PROSITE" id="PS50404">
    <property type="entry name" value="GST_NTER"/>
    <property type="match status" value="1"/>
</dbReference>
<gene>
    <name evidence="4" type="ORF">RGQ13_07765</name>
</gene>
<keyword evidence="5" id="KW-1185">Reference proteome</keyword>
<dbReference type="SFLD" id="SFLDG00358">
    <property type="entry name" value="Main_(cytGST)"/>
    <property type="match status" value="1"/>
</dbReference>
<feature type="domain" description="GST N-terminal" evidence="2">
    <location>
        <begin position="1"/>
        <end position="81"/>
    </location>
</feature>
<evidence type="ECO:0000313" key="5">
    <source>
        <dbReference type="Proteomes" id="UP001258994"/>
    </source>
</evidence>
<dbReference type="InterPro" id="IPR034345">
    <property type="entry name" value="Gtt2-like_N"/>
</dbReference>
<reference evidence="5" key="1">
    <citation type="submission" date="2023-09" db="EMBL/GenBank/DDBJ databases">
        <authorList>
            <person name="Li S."/>
            <person name="Li X."/>
            <person name="Zhang C."/>
            <person name="Zhao Z."/>
        </authorList>
    </citation>
    <scope>NUCLEOTIDE SEQUENCE [LARGE SCALE GENOMIC DNA]</scope>
    <source>
        <strain evidence="5">SQ149</strain>
    </source>
</reference>
<organism evidence="4 5">
    <name type="scientific">Thalassotalea psychrophila</name>
    <dbReference type="NCBI Taxonomy" id="3065647"/>
    <lineage>
        <taxon>Bacteria</taxon>
        <taxon>Pseudomonadati</taxon>
        <taxon>Pseudomonadota</taxon>
        <taxon>Gammaproteobacteria</taxon>
        <taxon>Alteromonadales</taxon>
        <taxon>Colwelliaceae</taxon>
        <taxon>Thalassotalea</taxon>
    </lineage>
</organism>
<dbReference type="PANTHER" id="PTHR43969">
    <property type="entry name" value="GLUTATHIONE S TRANSFERASE D10, ISOFORM A-RELATED"/>
    <property type="match status" value="1"/>
</dbReference>
<dbReference type="InterPro" id="IPR010987">
    <property type="entry name" value="Glutathione-S-Trfase_C-like"/>
</dbReference>
<evidence type="ECO:0000259" key="3">
    <source>
        <dbReference type="PROSITE" id="PS50405"/>
    </source>
</evidence>
<name>A0ABY9TYH3_9GAMM</name>
<accession>A0ABY9TYH3</accession>
<dbReference type="Proteomes" id="UP001258994">
    <property type="component" value="Chromosome"/>
</dbReference>
<evidence type="ECO:0000256" key="1">
    <source>
        <dbReference type="ARBA" id="ARBA00011738"/>
    </source>
</evidence>
<sequence>MKLYENTQAPNARRVRMFLAEKGIELESIQVDIIKGENLQADFLSKNPRGLLPVLELEDGTCIDETMAICRYFEDIQPENPLFGHDAKSKALIESKNRQIEFDGLLPLADILRNSAPNFANRAIAGRENVQAISELIPRGKSSFLEFLNRLEQLLTQNEYIAGEYFSVADITAFCVIDFASWVKIEIPATHCNTITWYNKVVTRASALA</sequence>
<protein>
    <submittedName>
        <fullName evidence="4">Glutathione S-transferase N-terminal domain-containing protein</fullName>
    </submittedName>
</protein>
<dbReference type="InterPro" id="IPR036282">
    <property type="entry name" value="Glutathione-S-Trfase_C_sf"/>
</dbReference>
<comment type="subunit">
    <text evidence="1">Homodimer.</text>
</comment>
<dbReference type="CDD" id="cd03051">
    <property type="entry name" value="GST_N_GTT2_like"/>
    <property type="match status" value="1"/>
</dbReference>